<evidence type="ECO:0000313" key="3">
    <source>
        <dbReference type="EMBL" id="CAL8146628.1"/>
    </source>
</evidence>
<dbReference type="Proteomes" id="UP001642540">
    <property type="component" value="Unassembled WGS sequence"/>
</dbReference>
<reference evidence="3 4" key="1">
    <citation type="submission" date="2024-08" db="EMBL/GenBank/DDBJ databases">
        <authorList>
            <person name="Cucini C."/>
            <person name="Frati F."/>
        </authorList>
    </citation>
    <scope>NUCLEOTIDE SEQUENCE [LARGE SCALE GENOMIC DNA]</scope>
</reference>
<comment type="caution">
    <text evidence="3">The sequence shown here is derived from an EMBL/GenBank/DDBJ whole genome shotgun (WGS) entry which is preliminary data.</text>
</comment>
<protein>
    <recommendedName>
        <fullName evidence="5">Transmembrane protein</fullName>
    </recommendedName>
</protein>
<sequence>MVSHSNRRLVALVIVLVSIIFAVFLVWILYSSLKTSADPTVPACNVNSTGTSTHAFGEYTYNSCVDNWVQVIQNKSSTKSWGWGYLPFFIWMVIILIIIFKYGFGSNLRDDHVARRREDWASPRPVVAISTVSRDYNIGGTGRPSAPPHTIVLPPSEEDATPPEYLPPPSYNDCVINMDDNYYPQASSSLTRIV</sequence>
<proteinExistence type="predicted"/>
<evidence type="ECO:0000256" key="1">
    <source>
        <dbReference type="SAM" id="MobiDB-lite"/>
    </source>
</evidence>
<feature type="transmembrane region" description="Helical" evidence="2">
    <location>
        <begin position="9"/>
        <end position="30"/>
    </location>
</feature>
<evidence type="ECO:0000313" key="4">
    <source>
        <dbReference type="Proteomes" id="UP001642540"/>
    </source>
</evidence>
<keyword evidence="2" id="KW-0472">Membrane</keyword>
<keyword evidence="2" id="KW-1133">Transmembrane helix</keyword>
<name>A0ABP1S8H7_9HEXA</name>
<dbReference type="EMBL" id="CAXLJM020000164">
    <property type="protein sequence ID" value="CAL8146628.1"/>
    <property type="molecule type" value="Genomic_DNA"/>
</dbReference>
<evidence type="ECO:0008006" key="5">
    <source>
        <dbReference type="Google" id="ProtNLM"/>
    </source>
</evidence>
<organism evidence="3 4">
    <name type="scientific">Orchesella dallaii</name>
    <dbReference type="NCBI Taxonomy" id="48710"/>
    <lineage>
        <taxon>Eukaryota</taxon>
        <taxon>Metazoa</taxon>
        <taxon>Ecdysozoa</taxon>
        <taxon>Arthropoda</taxon>
        <taxon>Hexapoda</taxon>
        <taxon>Collembola</taxon>
        <taxon>Entomobryomorpha</taxon>
        <taxon>Entomobryoidea</taxon>
        <taxon>Orchesellidae</taxon>
        <taxon>Orchesellinae</taxon>
        <taxon>Orchesella</taxon>
    </lineage>
</organism>
<gene>
    <name evidence="3" type="ORF">ODALV1_LOCUS30878</name>
</gene>
<keyword evidence="2" id="KW-0812">Transmembrane</keyword>
<evidence type="ECO:0000256" key="2">
    <source>
        <dbReference type="SAM" id="Phobius"/>
    </source>
</evidence>
<feature type="transmembrane region" description="Helical" evidence="2">
    <location>
        <begin position="83"/>
        <end position="104"/>
    </location>
</feature>
<accession>A0ABP1S8H7</accession>
<keyword evidence="4" id="KW-1185">Reference proteome</keyword>
<feature type="region of interest" description="Disordered" evidence="1">
    <location>
        <begin position="139"/>
        <end position="162"/>
    </location>
</feature>